<reference evidence="3" key="1">
    <citation type="submission" date="2014-10" db="EMBL/GenBank/DDBJ databases">
        <authorList>
            <person name="King R."/>
        </authorList>
    </citation>
    <scope>NUCLEOTIDE SEQUENCE [LARGE SCALE GENOMIC DNA]</scope>
    <source>
        <strain evidence="3">A3/5</strain>
    </source>
</reference>
<sequence>MTTSVHCDRPWLQSGGNLLYNTVTNILQGSDFVYIDWIHVRSCPRASKLLSFFHNLILSCPKVLPPEILLPIVTSLPGLDTLWDLMRPSPNVWRRFNENALSIVESILSSPNAILPPVAAEVVRSVIIARSTALPFRNLHEFQRQFLFRLFPCFPSRGQSKDNLINIEPGVLSAAAPCVSVLRSTVATAYQISALSQACLSSYLERLRDPSFKPMHYLDPNLNYTHSYLSSHEWVAPWDRVFEGTPTKLVGEVRKQDTICTGDGKADYIVQYDGGAARGYRDNGKIPVSEGRKWNDVGTIAGGVSPQGPVHYADINGDRKADCLVVFDGGAINAYMNNHDWAPKLPEKPGQPVPTEPGEGSGGGGGGGGLIRCIGGGCLELGGNCVGAGCEKDKDKDDDEEEDEDCATETNTACHQVCTTKPCVTVCNTYLGCDCTTSRVTNDWVSCQSLPCTTTSSEVITGCFLTATATTREASCPLITLDHENDLFGDDSDVFGNLGKTSKTTSSATVIVSKTACSVNDGYVTVEKTAYPIPDVDSATKTTMRGTSAIILPSQVGTTISITNKDFPVDTTSYPKATTTVGESTSTSEEPSPTTMVYPTNTLINQDDGEAYCFDKGPGYEEFTEEDTQRVIGSFCDSSYTLNPNNDFGHNSALENYGYTVIVPAK</sequence>
<dbReference type="Proteomes" id="UP000245910">
    <property type="component" value="Chromosome III"/>
</dbReference>
<evidence type="ECO:0000313" key="2">
    <source>
        <dbReference type="EMBL" id="CEI69777.1"/>
    </source>
</evidence>
<feature type="region of interest" description="Disordered" evidence="1">
    <location>
        <begin position="574"/>
        <end position="594"/>
    </location>
</feature>
<evidence type="ECO:0008006" key="4">
    <source>
        <dbReference type="Google" id="ProtNLM"/>
    </source>
</evidence>
<dbReference type="InterPro" id="IPR028994">
    <property type="entry name" value="Integrin_alpha_N"/>
</dbReference>
<dbReference type="STRING" id="56646.A0A2L2TVF1"/>
<evidence type="ECO:0000256" key="1">
    <source>
        <dbReference type="SAM" id="MobiDB-lite"/>
    </source>
</evidence>
<protein>
    <recommendedName>
        <fullName evidence="4">F-box domain-containing protein</fullName>
    </recommendedName>
</protein>
<proteinExistence type="predicted"/>
<organism evidence="2 3">
    <name type="scientific">Fusarium venenatum</name>
    <dbReference type="NCBI Taxonomy" id="56646"/>
    <lineage>
        <taxon>Eukaryota</taxon>
        <taxon>Fungi</taxon>
        <taxon>Dikarya</taxon>
        <taxon>Ascomycota</taxon>
        <taxon>Pezizomycotina</taxon>
        <taxon>Sordariomycetes</taxon>
        <taxon>Hypocreomycetidae</taxon>
        <taxon>Hypocreales</taxon>
        <taxon>Nectriaceae</taxon>
        <taxon>Fusarium</taxon>
    </lineage>
</organism>
<dbReference type="EMBL" id="LN649231">
    <property type="protein sequence ID" value="CEI69777.1"/>
    <property type="molecule type" value="Genomic_DNA"/>
</dbReference>
<feature type="compositionally biased region" description="Low complexity" evidence="1">
    <location>
        <begin position="578"/>
        <end position="594"/>
    </location>
</feature>
<keyword evidence="3" id="KW-1185">Reference proteome</keyword>
<accession>A0A2L2TVF1</accession>
<dbReference type="SUPFAM" id="SSF69318">
    <property type="entry name" value="Integrin alpha N-terminal domain"/>
    <property type="match status" value="1"/>
</dbReference>
<evidence type="ECO:0000313" key="3">
    <source>
        <dbReference type="Proteomes" id="UP000245910"/>
    </source>
</evidence>
<feature type="region of interest" description="Disordered" evidence="1">
    <location>
        <begin position="342"/>
        <end position="364"/>
    </location>
</feature>
<dbReference type="AlphaFoldDB" id="A0A2L2TVF1"/>
<name>A0A2L2TVF1_9HYPO</name>